<proteinExistence type="predicted"/>
<organism evidence="7 8">
    <name type="scientific">Smittium culicis</name>
    <dbReference type="NCBI Taxonomy" id="133412"/>
    <lineage>
        <taxon>Eukaryota</taxon>
        <taxon>Fungi</taxon>
        <taxon>Fungi incertae sedis</taxon>
        <taxon>Zoopagomycota</taxon>
        <taxon>Kickxellomycotina</taxon>
        <taxon>Harpellomycetes</taxon>
        <taxon>Harpellales</taxon>
        <taxon>Legeriomycetaceae</taxon>
        <taxon>Smittium</taxon>
    </lineage>
</organism>
<accession>A0A1R1XWA0</accession>
<gene>
    <name evidence="7" type="ORF">AYI70_g5029</name>
</gene>
<dbReference type="SUPFAM" id="SSF53187">
    <property type="entry name" value="Zn-dependent exopeptidases"/>
    <property type="match status" value="1"/>
</dbReference>
<name>A0A1R1XWA0_9FUNG</name>
<keyword evidence="4" id="KW-0862">Zinc</keyword>
<dbReference type="InterPro" id="IPR053138">
    <property type="entry name" value="N-alpha-Ac-DABA_deacetylase"/>
</dbReference>
<evidence type="ECO:0000313" key="8">
    <source>
        <dbReference type="Proteomes" id="UP000187283"/>
    </source>
</evidence>
<keyword evidence="8" id="KW-1185">Reference proteome</keyword>
<evidence type="ECO:0000256" key="5">
    <source>
        <dbReference type="SAM" id="SignalP"/>
    </source>
</evidence>
<evidence type="ECO:0000256" key="4">
    <source>
        <dbReference type="ARBA" id="ARBA00022833"/>
    </source>
</evidence>
<dbReference type="GO" id="GO:0016788">
    <property type="term" value="F:hydrolase activity, acting on ester bonds"/>
    <property type="evidence" value="ECO:0007669"/>
    <property type="project" value="InterPro"/>
</dbReference>
<comment type="caution">
    <text evidence="7">The sequence shown here is derived from an EMBL/GenBank/DDBJ whole genome shotgun (WGS) entry which is preliminary data.</text>
</comment>
<dbReference type="PIRSF" id="PIRSF039012">
    <property type="entry name" value="ASP"/>
    <property type="match status" value="1"/>
</dbReference>
<keyword evidence="3" id="KW-0378">Hydrolase</keyword>
<dbReference type="Gene3D" id="3.40.630.10">
    <property type="entry name" value="Zn peptidases"/>
    <property type="match status" value="1"/>
</dbReference>
<feature type="signal peptide" evidence="5">
    <location>
        <begin position="1"/>
        <end position="20"/>
    </location>
</feature>
<reference evidence="7 8" key="1">
    <citation type="submission" date="2017-01" db="EMBL/GenBank/DDBJ databases">
        <authorList>
            <person name="Mah S.A."/>
            <person name="Swanson W.J."/>
            <person name="Moy G.W."/>
            <person name="Vacquier V.D."/>
        </authorList>
    </citation>
    <scope>NUCLEOTIDE SEQUENCE [LARGE SCALE GENOMIC DNA]</scope>
    <source>
        <strain evidence="7 8">GSMNP</strain>
    </source>
</reference>
<keyword evidence="2" id="KW-0479">Metal-binding</keyword>
<dbReference type="Proteomes" id="UP000187283">
    <property type="component" value="Unassembled WGS sequence"/>
</dbReference>
<dbReference type="GO" id="GO:0016811">
    <property type="term" value="F:hydrolase activity, acting on carbon-nitrogen (but not peptide) bonds, in linear amides"/>
    <property type="evidence" value="ECO:0007669"/>
    <property type="project" value="InterPro"/>
</dbReference>
<keyword evidence="5" id="KW-0732">Signal</keyword>
<evidence type="ECO:0000256" key="2">
    <source>
        <dbReference type="ARBA" id="ARBA00022723"/>
    </source>
</evidence>
<feature type="chain" id="PRO_5012864939" description="Succinylglutamate desuccinylase/Aspartoacylase catalytic domain-containing protein" evidence="5">
    <location>
        <begin position="21"/>
        <end position="364"/>
    </location>
</feature>
<evidence type="ECO:0000256" key="1">
    <source>
        <dbReference type="ARBA" id="ARBA00001947"/>
    </source>
</evidence>
<comment type="cofactor">
    <cofactor evidence="1">
        <name>Zn(2+)</name>
        <dbReference type="ChEBI" id="CHEBI:29105"/>
    </cofactor>
</comment>
<evidence type="ECO:0000259" key="6">
    <source>
        <dbReference type="Pfam" id="PF24827"/>
    </source>
</evidence>
<dbReference type="CDD" id="cd06251">
    <property type="entry name" value="M14_ASTE_ASPA-like"/>
    <property type="match status" value="1"/>
</dbReference>
<dbReference type="OrthoDB" id="5588846at2759"/>
<dbReference type="InterPro" id="IPR055438">
    <property type="entry name" value="AstE_AspA_cat"/>
</dbReference>
<evidence type="ECO:0000256" key="3">
    <source>
        <dbReference type="ARBA" id="ARBA00022801"/>
    </source>
</evidence>
<protein>
    <recommendedName>
        <fullName evidence="6">Succinylglutamate desuccinylase/Aspartoacylase catalytic domain-containing protein</fullName>
    </recommendedName>
</protein>
<feature type="domain" description="Succinylglutamate desuccinylase/Aspartoacylase catalytic" evidence="6">
    <location>
        <begin position="76"/>
        <end position="264"/>
    </location>
</feature>
<dbReference type="InterPro" id="IPR043795">
    <property type="entry name" value="N-alpha-Ac-DABA-like"/>
</dbReference>
<evidence type="ECO:0000313" key="7">
    <source>
        <dbReference type="EMBL" id="OMJ18953.1"/>
    </source>
</evidence>
<dbReference type="PANTHER" id="PTHR37326:SF1">
    <property type="entry name" value="BLL3975 PROTEIN"/>
    <property type="match status" value="1"/>
</dbReference>
<dbReference type="PANTHER" id="PTHR37326">
    <property type="entry name" value="BLL3975 PROTEIN"/>
    <property type="match status" value="1"/>
</dbReference>
<dbReference type="EMBL" id="LSSN01001614">
    <property type="protein sequence ID" value="OMJ18953.1"/>
    <property type="molecule type" value="Genomic_DNA"/>
</dbReference>
<dbReference type="Pfam" id="PF24827">
    <property type="entry name" value="AstE_AspA_cat"/>
    <property type="match status" value="1"/>
</dbReference>
<sequence>MVKVSALFNSILLLAASVASKTVFTGETIDGFRVATEIDVADLPSNSLTKVFVRMPKNQIGQNWHVPVMIAKGAEDGKRLFLNSGIHGDGLNGIRVVQKVMNDLDTSKMKGVVVGIPGANVNGMLNNKRRFVSMSGSGSLTDLNQYFPGDVEELDDVYQFVGILWNNVISNNNFTAAVDFQTQATGNAACLNVNADVSVNYVKRMVDISGADVVVTKSTDADTGALDDNLAAKGVAAFTYVLANPRVFDNEAIQRGYEFSQRLIADLAIQTSGSRYSSPANYVNSNTLVTDTVDTFYANSGGFVETHVELLDSVKKDQVLATMYDPHGDVVEVFKASNAGKVMELLSDPLREPGALIASVAVSA</sequence>
<dbReference type="AlphaFoldDB" id="A0A1R1XWA0"/>
<dbReference type="GO" id="GO:0046872">
    <property type="term" value="F:metal ion binding"/>
    <property type="evidence" value="ECO:0007669"/>
    <property type="project" value="UniProtKB-KW"/>
</dbReference>